<keyword evidence="3 7" id="KW-0418">Kinase</keyword>
<keyword evidence="4" id="KW-0067">ATP-binding</keyword>
<dbReference type="GO" id="GO:0004674">
    <property type="term" value="F:protein serine/threonine kinase activity"/>
    <property type="evidence" value="ECO:0007669"/>
    <property type="project" value="TreeGrafter"/>
</dbReference>
<organism evidence="7 8">
    <name type="scientific">Thelephora terrestris</name>
    <dbReference type="NCBI Taxonomy" id="56493"/>
    <lineage>
        <taxon>Eukaryota</taxon>
        <taxon>Fungi</taxon>
        <taxon>Dikarya</taxon>
        <taxon>Basidiomycota</taxon>
        <taxon>Agaricomycotina</taxon>
        <taxon>Agaricomycetes</taxon>
        <taxon>Thelephorales</taxon>
        <taxon>Thelephoraceae</taxon>
        <taxon>Thelephora</taxon>
    </lineage>
</organism>
<evidence type="ECO:0000256" key="4">
    <source>
        <dbReference type="ARBA" id="ARBA00022840"/>
    </source>
</evidence>
<gene>
    <name evidence="7" type="ORF">BJ322DRAFT_1110086</name>
</gene>
<evidence type="ECO:0000256" key="5">
    <source>
        <dbReference type="SAM" id="Coils"/>
    </source>
</evidence>
<sequence>MTTETTPYVPQFLWKFWLSDVGPNRTDPHRLHIFTPDDSNLTETRRIPEEPTDIFRDFNFLESSQLGCDDLRAEYQQTLHEANEAFRILENEAESILSQALGALTTRSPTSLKLGSYQMSVIRKFFVFLWYRNSQRYSEALTGCGIVTPAYIKWLRARHCNTTSYASKLESFDIVRKRTVLLTFRRFLRTDRSLRSNSNAILHIEEAFLRLCKPESVEILISVASGKQQYILGRSCYTFLDEGDGDGGKFSDMFFPLTPTTALYLFGRAGDVKDGGDFITVYNEKEEDVDMRNANLFQSYPQTLYFSSLPSMALSISAFERNGEGTSTTASLYLALRVRCRQKDLKESVTKTLILKGTIAIADLTDEVRMVGDTPIAFGGFADVWKGLWSGPDHGGDETNVAVKVLRQQMMQDVKDKLVKRLKEEVLTWHRLSHPSIATLFGIIQLPVTLGMVSSWCDHGTIKHYLREVNPDADRVNLLLQVASGVSYLHDFKPTVIHGDLKGGNILIDQNGHAKITDFGVSKVIEDFSDVLKLANPTSSFAGSTRWLAPELIWAMVDDVTPRITTQSDVYAFGGVAMEVRSVLSFRGQMGIVSYFMHPQVLTGLVPFPLRKHDHGVTVDLLAGQKPSHCASMICIGVPYSHASALCEMMDDCWHKDPTSRPSMNSICQYLGRFTLENSPTPSMTTSR</sequence>
<dbReference type="SUPFAM" id="SSF56112">
    <property type="entry name" value="Protein kinase-like (PK-like)"/>
    <property type="match status" value="1"/>
</dbReference>
<name>A0A9P6HCG7_9AGAM</name>
<dbReference type="InterPro" id="IPR011009">
    <property type="entry name" value="Kinase-like_dom_sf"/>
</dbReference>
<dbReference type="AlphaFoldDB" id="A0A9P6HCG7"/>
<keyword evidence="2" id="KW-0547">Nucleotide-binding</keyword>
<dbReference type="PROSITE" id="PS00108">
    <property type="entry name" value="PROTEIN_KINASE_ST"/>
    <property type="match status" value="1"/>
</dbReference>
<accession>A0A9P6HCG7</accession>
<evidence type="ECO:0000256" key="2">
    <source>
        <dbReference type="ARBA" id="ARBA00022741"/>
    </source>
</evidence>
<dbReference type="PANTHER" id="PTHR44329:SF288">
    <property type="entry name" value="MITOGEN-ACTIVATED PROTEIN KINASE KINASE KINASE 20"/>
    <property type="match status" value="1"/>
</dbReference>
<protein>
    <submittedName>
        <fullName evidence="7">Kinase-like domain-containing protein</fullName>
    </submittedName>
</protein>
<reference evidence="7" key="2">
    <citation type="submission" date="2020-11" db="EMBL/GenBank/DDBJ databases">
        <authorList>
            <consortium name="DOE Joint Genome Institute"/>
            <person name="Kuo A."/>
            <person name="Miyauchi S."/>
            <person name="Kiss E."/>
            <person name="Drula E."/>
            <person name="Kohler A."/>
            <person name="Sanchez-Garcia M."/>
            <person name="Andreopoulos B."/>
            <person name="Barry K.W."/>
            <person name="Bonito G."/>
            <person name="Buee M."/>
            <person name="Carver A."/>
            <person name="Chen C."/>
            <person name="Cichocki N."/>
            <person name="Clum A."/>
            <person name="Culley D."/>
            <person name="Crous P.W."/>
            <person name="Fauchery L."/>
            <person name="Girlanda M."/>
            <person name="Hayes R."/>
            <person name="Keri Z."/>
            <person name="Labutti K."/>
            <person name="Lipzen A."/>
            <person name="Lombard V."/>
            <person name="Magnuson J."/>
            <person name="Maillard F."/>
            <person name="Morin E."/>
            <person name="Murat C."/>
            <person name="Nolan M."/>
            <person name="Ohm R."/>
            <person name="Pangilinan J."/>
            <person name="Pereira M."/>
            <person name="Perotto S."/>
            <person name="Peter M."/>
            <person name="Riley R."/>
            <person name="Sitrit Y."/>
            <person name="Stielow B."/>
            <person name="Szollosi G."/>
            <person name="Zifcakova L."/>
            <person name="Stursova M."/>
            <person name="Spatafora J.W."/>
            <person name="Tedersoo L."/>
            <person name="Vaario L.-M."/>
            <person name="Yamada A."/>
            <person name="Yan M."/>
            <person name="Wang P."/>
            <person name="Xu J."/>
            <person name="Bruns T."/>
            <person name="Baldrian P."/>
            <person name="Vilgalys R."/>
            <person name="Henrissat B."/>
            <person name="Grigoriev I.V."/>
            <person name="Hibbett D."/>
            <person name="Nagy L.G."/>
            <person name="Martin F.M."/>
        </authorList>
    </citation>
    <scope>NUCLEOTIDE SEQUENCE</scope>
    <source>
        <strain evidence="7">UH-Tt-Lm1</strain>
    </source>
</reference>
<dbReference type="Gene3D" id="1.10.510.10">
    <property type="entry name" value="Transferase(Phosphotransferase) domain 1"/>
    <property type="match status" value="1"/>
</dbReference>
<dbReference type="OrthoDB" id="6718656at2759"/>
<comment type="caution">
    <text evidence="7">The sequence shown here is derived from an EMBL/GenBank/DDBJ whole genome shotgun (WGS) entry which is preliminary data.</text>
</comment>
<evidence type="ECO:0000313" key="7">
    <source>
        <dbReference type="EMBL" id="KAF9783204.1"/>
    </source>
</evidence>
<reference evidence="7" key="1">
    <citation type="journal article" date="2020" name="Nat. Commun.">
        <title>Large-scale genome sequencing of mycorrhizal fungi provides insights into the early evolution of symbiotic traits.</title>
        <authorList>
            <person name="Miyauchi S."/>
            <person name="Kiss E."/>
            <person name="Kuo A."/>
            <person name="Drula E."/>
            <person name="Kohler A."/>
            <person name="Sanchez-Garcia M."/>
            <person name="Morin E."/>
            <person name="Andreopoulos B."/>
            <person name="Barry K.W."/>
            <person name="Bonito G."/>
            <person name="Buee M."/>
            <person name="Carver A."/>
            <person name="Chen C."/>
            <person name="Cichocki N."/>
            <person name="Clum A."/>
            <person name="Culley D."/>
            <person name="Crous P.W."/>
            <person name="Fauchery L."/>
            <person name="Girlanda M."/>
            <person name="Hayes R.D."/>
            <person name="Keri Z."/>
            <person name="LaButti K."/>
            <person name="Lipzen A."/>
            <person name="Lombard V."/>
            <person name="Magnuson J."/>
            <person name="Maillard F."/>
            <person name="Murat C."/>
            <person name="Nolan M."/>
            <person name="Ohm R.A."/>
            <person name="Pangilinan J."/>
            <person name="Pereira M.F."/>
            <person name="Perotto S."/>
            <person name="Peter M."/>
            <person name="Pfister S."/>
            <person name="Riley R."/>
            <person name="Sitrit Y."/>
            <person name="Stielow J.B."/>
            <person name="Szollosi G."/>
            <person name="Zifcakova L."/>
            <person name="Stursova M."/>
            <person name="Spatafora J.W."/>
            <person name="Tedersoo L."/>
            <person name="Vaario L.M."/>
            <person name="Yamada A."/>
            <person name="Yan M."/>
            <person name="Wang P."/>
            <person name="Xu J."/>
            <person name="Bruns T."/>
            <person name="Baldrian P."/>
            <person name="Vilgalys R."/>
            <person name="Dunand C."/>
            <person name="Henrissat B."/>
            <person name="Grigoriev I.V."/>
            <person name="Hibbett D."/>
            <person name="Nagy L.G."/>
            <person name="Martin F.M."/>
        </authorList>
    </citation>
    <scope>NUCLEOTIDE SEQUENCE</scope>
    <source>
        <strain evidence="7">UH-Tt-Lm1</strain>
    </source>
</reference>
<keyword evidence="5" id="KW-0175">Coiled coil</keyword>
<dbReference type="EMBL" id="WIUZ02000010">
    <property type="protein sequence ID" value="KAF9783204.1"/>
    <property type="molecule type" value="Genomic_DNA"/>
</dbReference>
<dbReference type="GO" id="GO:0005524">
    <property type="term" value="F:ATP binding"/>
    <property type="evidence" value="ECO:0007669"/>
    <property type="project" value="UniProtKB-KW"/>
</dbReference>
<dbReference type="InterPro" id="IPR000719">
    <property type="entry name" value="Prot_kinase_dom"/>
</dbReference>
<dbReference type="SMART" id="SM00220">
    <property type="entry name" value="S_TKc"/>
    <property type="match status" value="1"/>
</dbReference>
<dbReference type="Proteomes" id="UP000736335">
    <property type="component" value="Unassembled WGS sequence"/>
</dbReference>
<feature type="domain" description="Protein kinase" evidence="6">
    <location>
        <begin position="370"/>
        <end position="671"/>
    </location>
</feature>
<dbReference type="Pfam" id="PF00069">
    <property type="entry name" value="Pkinase"/>
    <property type="match status" value="1"/>
</dbReference>
<evidence type="ECO:0000256" key="3">
    <source>
        <dbReference type="ARBA" id="ARBA00022777"/>
    </source>
</evidence>
<evidence type="ECO:0000259" key="6">
    <source>
        <dbReference type="PROSITE" id="PS50011"/>
    </source>
</evidence>
<keyword evidence="8" id="KW-1185">Reference proteome</keyword>
<dbReference type="InterPro" id="IPR008271">
    <property type="entry name" value="Ser/Thr_kinase_AS"/>
</dbReference>
<feature type="coiled-coil region" evidence="5">
    <location>
        <begin position="72"/>
        <end position="99"/>
    </location>
</feature>
<proteinExistence type="predicted"/>
<dbReference type="PANTHER" id="PTHR44329">
    <property type="entry name" value="SERINE/THREONINE-PROTEIN KINASE TNNI3K-RELATED"/>
    <property type="match status" value="1"/>
</dbReference>
<evidence type="ECO:0000313" key="8">
    <source>
        <dbReference type="Proteomes" id="UP000736335"/>
    </source>
</evidence>
<keyword evidence="1" id="KW-0808">Transferase</keyword>
<dbReference type="InterPro" id="IPR051681">
    <property type="entry name" value="Ser/Thr_Kinases-Pseudokinases"/>
</dbReference>
<dbReference type="PROSITE" id="PS50011">
    <property type="entry name" value="PROTEIN_KINASE_DOM"/>
    <property type="match status" value="1"/>
</dbReference>
<evidence type="ECO:0000256" key="1">
    <source>
        <dbReference type="ARBA" id="ARBA00022679"/>
    </source>
</evidence>